<evidence type="ECO:0000313" key="3">
    <source>
        <dbReference type="Proteomes" id="UP000485058"/>
    </source>
</evidence>
<accession>A0A6A0A361</accession>
<evidence type="ECO:0000313" key="2">
    <source>
        <dbReference type="EMBL" id="GFH26178.1"/>
    </source>
</evidence>
<reference evidence="2 3" key="1">
    <citation type="submission" date="2020-02" db="EMBL/GenBank/DDBJ databases">
        <title>Draft genome sequence of Haematococcus lacustris strain NIES-144.</title>
        <authorList>
            <person name="Morimoto D."/>
            <person name="Nakagawa S."/>
            <person name="Yoshida T."/>
            <person name="Sawayama S."/>
        </authorList>
    </citation>
    <scope>NUCLEOTIDE SEQUENCE [LARGE SCALE GENOMIC DNA]</scope>
    <source>
        <strain evidence="2 3">NIES-144</strain>
    </source>
</reference>
<evidence type="ECO:0000256" key="1">
    <source>
        <dbReference type="SAM" id="MobiDB-lite"/>
    </source>
</evidence>
<dbReference type="EMBL" id="BLLF01003047">
    <property type="protein sequence ID" value="GFH26178.1"/>
    <property type="molecule type" value="Genomic_DNA"/>
</dbReference>
<proteinExistence type="predicted"/>
<dbReference type="AlphaFoldDB" id="A0A6A0A361"/>
<feature type="compositionally biased region" description="Polar residues" evidence="1">
    <location>
        <begin position="145"/>
        <end position="164"/>
    </location>
</feature>
<name>A0A6A0A361_HAELA</name>
<feature type="region of interest" description="Disordered" evidence="1">
    <location>
        <begin position="83"/>
        <end position="176"/>
    </location>
</feature>
<dbReference type="Proteomes" id="UP000485058">
    <property type="component" value="Unassembled WGS sequence"/>
</dbReference>
<keyword evidence="3" id="KW-1185">Reference proteome</keyword>
<gene>
    <name evidence="2" type="ORF">HaLaN_24282</name>
</gene>
<comment type="caution">
    <text evidence="2">The sequence shown here is derived from an EMBL/GenBank/DDBJ whole genome shotgun (WGS) entry which is preliminary data.</text>
</comment>
<organism evidence="2 3">
    <name type="scientific">Haematococcus lacustris</name>
    <name type="common">Green alga</name>
    <name type="synonym">Haematococcus pluvialis</name>
    <dbReference type="NCBI Taxonomy" id="44745"/>
    <lineage>
        <taxon>Eukaryota</taxon>
        <taxon>Viridiplantae</taxon>
        <taxon>Chlorophyta</taxon>
        <taxon>core chlorophytes</taxon>
        <taxon>Chlorophyceae</taxon>
        <taxon>CS clade</taxon>
        <taxon>Chlamydomonadales</taxon>
        <taxon>Haematococcaceae</taxon>
        <taxon>Haematococcus</taxon>
    </lineage>
</organism>
<protein>
    <submittedName>
        <fullName evidence="2">Uncharacterized protein</fullName>
    </submittedName>
</protein>
<sequence length="176" mass="17127">MLVGAVAQYVQEVSGGLSGGRRGRVATKAYSCCLASQSAPAAPCRGQEASSCCLASLLAPAAGSQPTPTPGCLVLVGAAAGGGRVGGAAGHGRPHAQEVPLHSRQDPQTTRSGGCVQPDASAGGSTGGTLPETAPAAGSRLQCDQPGQQHDSCRASQPTASSGAISGCRGHPKSSK</sequence>